<comment type="caution">
    <text evidence="2">The sequence shown here is derived from an EMBL/GenBank/DDBJ whole genome shotgun (WGS) entry which is preliminary data.</text>
</comment>
<protein>
    <submittedName>
        <fullName evidence="2">Uncharacterized protein</fullName>
    </submittedName>
</protein>
<reference evidence="2 3" key="1">
    <citation type="journal article" date="2017" name="Curr. Biol.">
        <title>Genome architecture and evolution of a unichromosomal asexual nematode.</title>
        <authorList>
            <person name="Fradin H."/>
            <person name="Zegar C."/>
            <person name="Gutwein M."/>
            <person name="Lucas J."/>
            <person name="Kovtun M."/>
            <person name="Corcoran D."/>
            <person name="Baugh L.R."/>
            <person name="Kiontke K."/>
            <person name="Gunsalus K."/>
            <person name="Fitch D.H."/>
            <person name="Piano F."/>
        </authorList>
    </citation>
    <scope>NUCLEOTIDE SEQUENCE [LARGE SCALE GENOMIC DNA]</scope>
    <source>
        <strain evidence="2">PF1309</strain>
    </source>
</reference>
<feature type="compositionally biased region" description="Basic and acidic residues" evidence="1">
    <location>
        <begin position="25"/>
        <end position="40"/>
    </location>
</feature>
<keyword evidence="3" id="KW-1185">Reference proteome</keyword>
<feature type="region of interest" description="Disordered" evidence="1">
    <location>
        <begin position="1"/>
        <end position="71"/>
    </location>
</feature>
<dbReference type="AlphaFoldDB" id="A0A2A2K0S3"/>
<evidence type="ECO:0000313" key="2">
    <source>
        <dbReference type="EMBL" id="PAV67541.1"/>
    </source>
</evidence>
<evidence type="ECO:0000313" key="3">
    <source>
        <dbReference type="Proteomes" id="UP000218231"/>
    </source>
</evidence>
<sequence>MPLCHFANRHGRVPNHLPLQSLQAESRRGRNENRNSESKRLASGQIGTEKRLTHKRNRKYDGKKKRHRHCRAQNYESRHIKKMDPNHFYNIILLM</sequence>
<evidence type="ECO:0000256" key="1">
    <source>
        <dbReference type="SAM" id="MobiDB-lite"/>
    </source>
</evidence>
<dbReference type="EMBL" id="LIAE01009913">
    <property type="protein sequence ID" value="PAV67541.1"/>
    <property type="molecule type" value="Genomic_DNA"/>
</dbReference>
<gene>
    <name evidence="2" type="ORF">WR25_06700</name>
</gene>
<accession>A0A2A2K0S3</accession>
<proteinExistence type="predicted"/>
<organism evidence="2 3">
    <name type="scientific">Diploscapter pachys</name>
    <dbReference type="NCBI Taxonomy" id="2018661"/>
    <lineage>
        <taxon>Eukaryota</taxon>
        <taxon>Metazoa</taxon>
        <taxon>Ecdysozoa</taxon>
        <taxon>Nematoda</taxon>
        <taxon>Chromadorea</taxon>
        <taxon>Rhabditida</taxon>
        <taxon>Rhabditina</taxon>
        <taxon>Rhabditomorpha</taxon>
        <taxon>Rhabditoidea</taxon>
        <taxon>Rhabditidae</taxon>
        <taxon>Diploscapter</taxon>
    </lineage>
</organism>
<feature type="compositionally biased region" description="Basic residues" evidence="1">
    <location>
        <begin position="52"/>
        <end position="71"/>
    </location>
</feature>
<name>A0A2A2K0S3_9BILA</name>
<dbReference type="Proteomes" id="UP000218231">
    <property type="component" value="Unassembled WGS sequence"/>
</dbReference>